<dbReference type="PANTHER" id="PTHR30244">
    <property type="entry name" value="TRANSAMINASE"/>
    <property type="match status" value="1"/>
</dbReference>
<name>A0A4R9JN18_9LEPT</name>
<dbReference type="Gene3D" id="3.90.1150.10">
    <property type="entry name" value="Aspartate Aminotransferase, domain 1"/>
    <property type="match status" value="1"/>
</dbReference>
<evidence type="ECO:0000313" key="6">
    <source>
        <dbReference type="Proteomes" id="UP000298125"/>
    </source>
</evidence>
<dbReference type="AlphaFoldDB" id="A0A4R9JN18"/>
<dbReference type="RefSeq" id="WP_135575122.1">
    <property type="nucleotide sequence ID" value="NZ_RQGA01000001.1"/>
</dbReference>
<comment type="similarity">
    <text evidence="1 4">Belongs to the DegT/DnrJ/EryC1 family.</text>
</comment>
<evidence type="ECO:0000256" key="1">
    <source>
        <dbReference type="ARBA" id="ARBA00037999"/>
    </source>
</evidence>
<evidence type="ECO:0000256" key="2">
    <source>
        <dbReference type="PIRSR" id="PIRSR000390-1"/>
    </source>
</evidence>
<dbReference type="Proteomes" id="UP000298125">
    <property type="component" value="Unassembled WGS sequence"/>
</dbReference>
<dbReference type="GO" id="GO:0000271">
    <property type="term" value="P:polysaccharide biosynthetic process"/>
    <property type="evidence" value="ECO:0007669"/>
    <property type="project" value="TreeGrafter"/>
</dbReference>
<keyword evidence="5" id="KW-0808">Transferase</keyword>
<dbReference type="PANTHER" id="PTHR30244:SF34">
    <property type="entry name" value="DTDP-4-AMINO-4,6-DIDEOXYGALACTOSE TRANSAMINASE"/>
    <property type="match status" value="1"/>
</dbReference>
<sequence>MPGFELVGKEERDSVNELFDDGGILFAHGFDALRNGRYRVREFEKAFAEKVGVKYAQAVSSGTAALKVALFAAGIRPGDEVITQTFTFIATVEAIIDLGAKPVLVNINETLNLDPVEFEKAITPKTKAVIPVHMLGVACEMDKISEIAKKHNILIVEDNCESLGAEWDGSYLGTKSDVCAWSFDAGKVIITGEGGMVTTNSEDIYKFAKEYHDHGHESNPAFPRGRDTRRIYGFNYRMSELQAAVGLAQLKKLDFIVQKNRENYGIWYDGLKEIKGIQFRKIPALSKPLCDCLIFQVESRERAHKIVAEMAKEGLGTKNVPDAIEWHFAKYWDHMAVAFGKTKDELIRFTEPSANQLDRSIAIPIMVKHDSEIIERNLEKLRNILKRV</sequence>
<keyword evidence="5" id="KW-0032">Aminotransferase</keyword>
<accession>A0A4R9JN18</accession>
<keyword evidence="3 4" id="KW-0663">Pyridoxal phosphate</keyword>
<dbReference type="CDD" id="cd00616">
    <property type="entry name" value="AHBA_syn"/>
    <property type="match status" value="1"/>
</dbReference>
<dbReference type="GO" id="GO:0008483">
    <property type="term" value="F:transaminase activity"/>
    <property type="evidence" value="ECO:0007669"/>
    <property type="project" value="UniProtKB-KW"/>
</dbReference>
<dbReference type="InterPro" id="IPR000653">
    <property type="entry name" value="DegT/StrS_aminotransferase"/>
</dbReference>
<protein>
    <submittedName>
        <fullName evidence="5">DegT/DnrJ/EryC1/StrS family aminotransferase</fullName>
    </submittedName>
</protein>
<gene>
    <name evidence="5" type="ORF">EHQ49_00100</name>
</gene>
<dbReference type="SUPFAM" id="SSF53383">
    <property type="entry name" value="PLP-dependent transferases"/>
    <property type="match status" value="1"/>
</dbReference>
<proteinExistence type="inferred from homology"/>
<evidence type="ECO:0000313" key="5">
    <source>
        <dbReference type="EMBL" id="TGL45825.1"/>
    </source>
</evidence>
<reference evidence="5" key="1">
    <citation type="journal article" date="2019" name="PLoS Negl. Trop. Dis.">
        <title>Revisiting the worldwide diversity of Leptospira species in the environment.</title>
        <authorList>
            <person name="Vincent A.T."/>
            <person name="Schiettekatte O."/>
            <person name="Bourhy P."/>
            <person name="Veyrier F.J."/>
            <person name="Picardeau M."/>
        </authorList>
    </citation>
    <scope>NUCLEOTIDE SEQUENCE [LARGE SCALE GENOMIC DNA]</scope>
    <source>
        <strain evidence="5">201702692</strain>
    </source>
</reference>
<dbReference type="PIRSF" id="PIRSF000390">
    <property type="entry name" value="PLP_StrS"/>
    <property type="match status" value="1"/>
</dbReference>
<dbReference type="OrthoDB" id="9810913at2"/>
<keyword evidence="6" id="KW-1185">Reference proteome</keyword>
<dbReference type="InterPro" id="IPR015421">
    <property type="entry name" value="PyrdxlP-dep_Trfase_major"/>
</dbReference>
<dbReference type="InterPro" id="IPR015424">
    <property type="entry name" value="PyrdxlP-dep_Trfase"/>
</dbReference>
<organism evidence="5 6">
    <name type="scientific">Leptospira perdikensis</name>
    <dbReference type="NCBI Taxonomy" id="2484948"/>
    <lineage>
        <taxon>Bacteria</taxon>
        <taxon>Pseudomonadati</taxon>
        <taxon>Spirochaetota</taxon>
        <taxon>Spirochaetia</taxon>
        <taxon>Leptospirales</taxon>
        <taxon>Leptospiraceae</taxon>
        <taxon>Leptospira</taxon>
    </lineage>
</organism>
<dbReference type="InterPro" id="IPR015422">
    <property type="entry name" value="PyrdxlP-dep_Trfase_small"/>
</dbReference>
<dbReference type="EMBL" id="RQGA01000001">
    <property type="protein sequence ID" value="TGL45825.1"/>
    <property type="molecule type" value="Genomic_DNA"/>
</dbReference>
<comment type="caution">
    <text evidence="5">The sequence shown here is derived from an EMBL/GenBank/DDBJ whole genome shotgun (WGS) entry which is preliminary data.</text>
</comment>
<feature type="modified residue" description="N6-(pyridoxal phosphate)lysine" evidence="3">
    <location>
        <position position="187"/>
    </location>
</feature>
<evidence type="ECO:0000256" key="4">
    <source>
        <dbReference type="RuleBase" id="RU004508"/>
    </source>
</evidence>
<feature type="active site" description="Proton acceptor" evidence="2">
    <location>
        <position position="187"/>
    </location>
</feature>
<evidence type="ECO:0000256" key="3">
    <source>
        <dbReference type="PIRSR" id="PIRSR000390-2"/>
    </source>
</evidence>
<dbReference type="Pfam" id="PF01041">
    <property type="entry name" value="DegT_DnrJ_EryC1"/>
    <property type="match status" value="1"/>
</dbReference>
<dbReference type="Gene3D" id="3.40.640.10">
    <property type="entry name" value="Type I PLP-dependent aspartate aminotransferase-like (Major domain)"/>
    <property type="match status" value="1"/>
</dbReference>
<dbReference type="GO" id="GO:0030170">
    <property type="term" value="F:pyridoxal phosphate binding"/>
    <property type="evidence" value="ECO:0007669"/>
    <property type="project" value="TreeGrafter"/>
</dbReference>